<dbReference type="GO" id="GO:0070682">
    <property type="term" value="P:proteasome regulatory particle assembly"/>
    <property type="evidence" value="ECO:0007669"/>
    <property type="project" value="InterPro"/>
</dbReference>
<dbReference type="AlphaFoldDB" id="A0A067QEH8"/>
<accession>A0A067QEH8</accession>
<evidence type="ECO:0000313" key="3">
    <source>
        <dbReference type="Proteomes" id="UP000027265"/>
    </source>
</evidence>
<dbReference type="HOGENOM" id="CLU_140541_1_0_1"/>
<dbReference type="Proteomes" id="UP000027265">
    <property type="component" value="Unassembled WGS sequence"/>
</dbReference>
<gene>
    <name evidence="2" type="ORF">JAAARDRAFT_28227</name>
</gene>
<organism evidence="2 3">
    <name type="scientific">Jaapia argillacea MUCL 33604</name>
    <dbReference type="NCBI Taxonomy" id="933084"/>
    <lineage>
        <taxon>Eukaryota</taxon>
        <taxon>Fungi</taxon>
        <taxon>Dikarya</taxon>
        <taxon>Basidiomycota</taxon>
        <taxon>Agaricomycotina</taxon>
        <taxon>Agaricomycetes</taxon>
        <taxon>Agaricomycetidae</taxon>
        <taxon>Jaapiales</taxon>
        <taxon>Jaapiaceae</taxon>
        <taxon>Jaapia</taxon>
    </lineage>
</organism>
<dbReference type="InParanoid" id="A0A067QEH8"/>
<sequence length="128" mass="14332">MEYKPRYSQPFTLAEAVLLDIPTITQEITRLQHSLQHLRRTQDELRDYITSSSTPDNDIEEAFAENSQVIGSQEERVGILKVALSHKGIIASSHYDLHTSTHTQHPPCHTESAGTPQTPPTEESGIDL</sequence>
<keyword evidence="3" id="KW-1185">Reference proteome</keyword>
<dbReference type="GO" id="GO:0030674">
    <property type="term" value="F:protein-macromolecule adaptor activity"/>
    <property type="evidence" value="ECO:0007669"/>
    <property type="project" value="TreeGrafter"/>
</dbReference>
<dbReference type="STRING" id="933084.A0A067QEH8"/>
<dbReference type="OrthoDB" id="548474at2759"/>
<proteinExistence type="predicted"/>
<protein>
    <submittedName>
        <fullName evidence="2">Uncharacterized protein</fullName>
    </submittedName>
</protein>
<evidence type="ECO:0000256" key="1">
    <source>
        <dbReference type="SAM" id="MobiDB-lite"/>
    </source>
</evidence>
<dbReference type="InterPro" id="IPR038966">
    <property type="entry name" value="TMA17"/>
</dbReference>
<feature type="region of interest" description="Disordered" evidence="1">
    <location>
        <begin position="95"/>
        <end position="128"/>
    </location>
</feature>
<dbReference type="PANTHER" id="PTHR40422:SF1">
    <property type="entry name" value="TRANSLATION MACHINERY-ASSOCIATED PROTEIN 17"/>
    <property type="match status" value="1"/>
</dbReference>
<name>A0A067QEH8_9AGAM</name>
<dbReference type="EMBL" id="KL197709">
    <property type="protein sequence ID" value="KDQ64585.1"/>
    <property type="molecule type" value="Genomic_DNA"/>
</dbReference>
<evidence type="ECO:0000313" key="2">
    <source>
        <dbReference type="EMBL" id="KDQ64585.1"/>
    </source>
</evidence>
<dbReference type="PANTHER" id="PTHR40422">
    <property type="entry name" value="TRANSLATION MACHINERY-ASSOCIATED PROTEIN 17"/>
    <property type="match status" value="1"/>
</dbReference>
<reference evidence="3" key="1">
    <citation type="journal article" date="2014" name="Proc. Natl. Acad. Sci. U.S.A.">
        <title>Extensive sampling of basidiomycete genomes demonstrates inadequacy of the white-rot/brown-rot paradigm for wood decay fungi.</title>
        <authorList>
            <person name="Riley R."/>
            <person name="Salamov A.A."/>
            <person name="Brown D.W."/>
            <person name="Nagy L.G."/>
            <person name="Floudas D."/>
            <person name="Held B.W."/>
            <person name="Levasseur A."/>
            <person name="Lombard V."/>
            <person name="Morin E."/>
            <person name="Otillar R."/>
            <person name="Lindquist E.A."/>
            <person name="Sun H."/>
            <person name="LaButti K.M."/>
            <person name="Schmutz J."/>
            <person name="Jabbour D."/>
            <person name="Luo H."/>
            <person name="Baker S.E."/>
            <person name="Pisabarro A.G."/>
            <person name="Walton J.D."/>
            <person name="Blanchette R.A."/>
            <person name="Henrissat B."/>
            <person name="Martin F."/>
            <person name="Cullen D."/>
            <person name="Hibbett D.S."/>
            <person name="Grigoriev I.V."/>
        </authorList>
    </citation>
    <scope>NUCLEOTIDE SEQUENCE [LARGE SCALE GENOMIC DNA]</scope>
    <source>
        <strain evidence="3">MUCL 33604</strain>
    </source>
</reference>